<evidence type="ECO:0000256" key="1">
    <source>
        <dbReference type="SAM" id="Phobius"/>
    </source>
</evidence>
<name>A0A3B0TDK9_9ZZZZ</name>
<feature type="transmembrane region" description="Helical" evidence="1">
    <location>
        <begin position="5"/>
        <end position="22"/>
    </location>
</feature>
<sequence length="57" mass="6725">MFLIIYMAATFLMVFLELFKVVSEGWMVSHYMIFLTIVGAFFILGMVVKYRKTLINH</sequence>
<protein>
    <submittedName>
        <fullName evidence="2">Uncharacterized protein</fullName>
    </submittedName>
</protein>
<gene>
    <name evidence="2" type="ORF">MNBD_ALPHA01-1902</name>
</gene>
<proteinExistence type="predicted"/>
<evidence type="ECO:0000313" key="2">
    <source>
        <dbReference type="EMBL" id="VAW06904.1"/>
    </source>
</evidence>
<dbReference type="EMBL" id="UOEJ01000253">
    <property type="protein sequence ID" value="VAW06904.1"/>
    <property type="molecule type" value="Genomic_DNA"/>
</dbReference>
<keyword evidence="1" id="KW-0472">Membrane</keyword>
<dbReference type="AlphaFoldDB" id="A0A3B0TDK9"/>
<accession>A0A3B0TDK9</accession>
<keyword evidence="1" id="KW-0812">Transmembrane</keyword>
<reference evidence="2" key="1">
    <citation type="submission" date="2018-06" db="EMBL/GenBank/DDBJ databases">
        <authorList>
            <person name="Zhirakovskaya E."/>
        </authorList>
    </citation>
    <scope>NUCLEOTIDE SEQUENCE</scope>
</reference>
<organism evidence="2">
    <name type="scientific">hydrothermal vent metagenome</name>
    <dbReference type="NCBI Taxonomy" id="652676"/>
    <lineage>
        <taxon>unclassified sequences</taxon>
        <taxon>metagenomes</taxon>
        <taxon>ecological metagenomes</taxon>
    </lineage>
</organism>
<feature type="transmembrane region" description="Helical" evidence="1">
    <location>
        <begin position="28"/>
        <end position="48"/>
    </location>
</feature>
<keyword evidence="1" id="KW-1133">Transmembrane helix</keyword>